<dbReference type="InterPro" id="IPR000315">
    <property type="entry name" value="Znf_B-box"/>
</dbReference>
<evidence type="ECO:0000259" key="9">
    <source>
        <dbReference type="PROSITE" id="PS50119"/>
    </source>
</evidence>
<evidence type="ECO:0000256" key="1">
    <source>
        <dbReference type="ARBA" id="ARBA00022553"/>
    </source>
</evidence>
<organism evidence="11 12">
    <name type="scientific">Erinaceus europaeus</name>
    <name type="common">Western European hedgehog</name>
    <dbReference type="NCBI Taxonomy" id="9365"/>
    <lineage>
        <taxon>Eukaryota</taxon>
        <taxon>Metazoa</taxon>
        <taxon>Chordata</taxon>
        <taxon>Craniata</taxon>
        <taxon>Vertebrata</taxon>
        <taxon>Euteleostomi</taxon>
        <taxon>Mammalia</taxon>
        <taxon>Eutheria</taxon>
        <taxon>Laurasiatheria</taxon>
        <taxon>Eulipotyphla</taxon>
        <taxon>Erinaceidae</taxon>
        <taxon>Erinaceinae</taxon>
        <taxon>Erinaceus</taxon>
    </lineage>
</organism>
<dbReference type="Proteomes" id="UP001652624">
    <property type="component" value="Chromosome 1"/>
</dbReference>
<dbReference type="PANTHER" id="PTHR46551">
    <property type="entry name" value="SAP DOMAIN-CONTAINING RIBONUCLEOPROTEIN"/>
    <property type="match status" value="1"/>
</dbReference>
<sequence>MAQQVFLKDLRAEFSCHVCLDLLTDPVTLDCGHHCCVSCLQKRWQDRLDILPCPVCQHHCAHRKLQKNSQLSTLVDMVKQLPSSGSKRKQQQQQEQPLCEQHQQVLSLFCEQELQLVCVQCRVSCEQQGHPVTPTEEAAFHHRKKLKSHLQTLSKQLEDAHKGLEMQNRSSVEWRGSKMAAATVECHKLKLEELKQECLARGLETKGKKQDVSNRLLAYLEEHGEEEANEEDVLGDETEDEEPKPLDLPVQEEEKSSEKTVDMTAEKKVIKLTSEMSQAERMQKRAERFNVPLSLESKKAAWGARFGISSVSKKGLSHDTKPMVNLDKLRQRAQRFGLNVSSSIYRMSEGDEKLQKRKERFGIVPNSAGTGTTEDTEAKKRKRAERFGMAW</sequence>
<dbReference type="InterPro" id="IPR052240">
    <property type="entry name" value="SAP_domain_ribonucleoprotein"/>
</dbReference>
<dbReference type="SMART" id="SM00184">
    <property type="entry name" value="RING"/>
    <property type="match status" value="1"/>
</dbReference>
<evidence type="ECO:0000259" key="10">
    <source>
        <dbReference type="PROSITE" id="PS50800"/>
    </source>
</evidence>
<dbReference type="RefSeq" id="XP_060059011.1">
    <property type="nucleotide sequence ID" value="XM_060203028.1"/>
</dbReference>
<evidence type="ECO:0000256" key="5">
    <source>
        <dbReference type="ARBA" id="ARBA00046328"/>
    </source>
</evidence>
<evidence type="ECO:0000256" key="6">
    <source>
        <dbReference type="PROSITE-ProRule" id="PRU00024"/>
    </source>
</evidence>
<accession>A0ABM3YD58</accession>
<evidence type="ECO:0000256" key="3">
    <source>
        <dbReference type="ARBA" id="ARBA00022771"/>
    </source>
</evidence>
<dbReference type="Gene3D" id="1.10.720.30">
    <property type="entry name" value="SAP domain"/>
    <property type="match status" value="1"/>
</dbReference>
<evidence type="ECO:0000313" key="12">
    <source>
        <dbReference type="RefSeq" id="XP_060059011.1"/>
    </source>
</evidence>
<feature type="domain" description="RING-type" evidence="8">
    <location>
        <begin position="16"/>
        <end position="57"/>
    </location>
</feature>
<reference evidence="11" key="1">
    <citation type="submission" date="2025-05" db="UniProtKB">
        <authorList>
            <consortium name="RefSeq"/>
        </authorList>
    </citation>
    <scope>NUCLEOTIDE SEQUENCE [LARGE SCALE GENOMIC DNA]</scope>
</reference>
<dbReference type="InterPro" id="IPR036361">
    <property type="entry name" value="SAP_dom_sf"/>
</dbReference>
<feature type="compositionally biased region" description="Basic and acidic residues" evidence="7">
    <location>
        <begin position="252"/>
        <end position="262"/>
    </location>
</feature>
<evidence type="ECO:0000256" key="7">
    <source>
        <dbReference type="SAM" id="MobiDB-lite"/>
    </source>
</evidence>
<dbReference type="PANTHER" id="PTHR46551:SF1">
    <property type="entry name" value="SAP DOMAIN-CONTAINING RIBONUCLEOPROTEIN"/>
    <property type="match status" value="1"/>
</dbReference>
<feature type="domain" description="SAP" evidence="10">
    <location>
        <begin position="186"/>
        <end position="220"/>
    </location>
</feature>
<dbReference type="Pfam" id="PF00643">
    <property type="entry name" value="zf-B_box"/>
    <property type="match status" value="1"/>
</dbReference>
<dbReference type="InterPro" id="IPR013083">
    <property type="entry name" value="Znf_RING/FYVE/PHD"/>
</dbReference>
<dbReference type="InterPro" id="IPR003034">
    <property type="entry name" value="SAP_dom"/>
</dbReference>
<keyword evidence="3 6" id="KW-0863">Zinc-finger</keyword>
<reference evidence="12" key="2">
    <citation type="submission" date="2025-08" db="UniProtKB">
        <authorList>
            <consortium name="RefSeq"/>
        </authorList>
    </citation>
    <scope>IDENTIFICATION</scope>
</reference>
<evidence type="ECO:0000256" key="2">
    <source>
        <dbReference type="ARBA" id="ARBA00022723"/>
    </source>
</evidence>
<dbReference type="Gene3D" id="3.30.40.10">
    <property type="entry name" value="Zinc/RING finger domain, C3HC4 (zinc finger)"/>
    <property type="match status" value="1"/>
</dbReference>
<dbReference type="InterPro" id="IPR001841">
    <property type="entry name" value="Znf_RING"/>
</dbReference>
<evidence type="ECO:0000313" key="11">
    <source>
        <dbReference type="Proteomes" id="UP001652624"/>
    </source>
</evidence>
<feature type="region of interest" description="Disordered" evidence="7">
    <location>
        <begin position="359"/>
        <end position="391"/>
    </location>
</feature>
<feature type="region of interest" description="Disordered" evidence="7">
    <location>
        <begin position="221"/>
        <end position="262"/>
    </location>
</feature>
<dbReference type="Pfam" id="PF15227">
    <property type="entry name" value="zf-C3HC4_4"/>
    <property type="match status" value="1"/>
</dbReference>
<keyword evidence="2" id="KW-0479">Metal-binding</keyword>
<protein>
    <submittedName>
        <fullName evidence="12">LOW QUALITY PROTEIN: SAP domain-containing ribonucleoprotein-like</fullName>
    </submittedName>
</protein>
<keyword evidence="4" id="KW-0862">Zinc</keyword>
<dbReference type="Pfam" id="PF02037">
    <property type="entry name" value="SAP"/>
    <property type="match status" value="1"/>
</dbReference>
<keyword evidence="1" id="KW-0597">Phosphoprotein</keyword>
<dbReference type="PROSITE" id="PS50800">
    <property type="entry name" value="SAP"/>
    <property type="match status" value="1"/>
</dbReference>
<dbReference type="SMART" id="SM00336">
    <property type="entry name" value="BBOX"/>
    <property type="match status" value="1"/>
</dbReference>
<dbReference type="SUPFAM" id="SSF57845">
    <property type="entry name" value="B-box zinc-binding domain"/>
    <property type="match status" value="1"/>
</dbReference>
<name>A0ABM3YD58_ERIEU</name>
<dbReference type="SMART" id="SM00513">
    <property type="entry name" value="SAP"/>
    <property type="match status" value="1"/>
</dbReference>
<keyword evidence="11" id="KW-1185">Reference proteome</keyword>
<gene>
    <name evidence="12" type="primary">LOC103128699</name>
</gene>
<dbReference type="SUPFAM" id="SSF57850">
    <property type="entry name" value="RING/U-box"/>
    <property type="match status" value="1"/>
</dbReference>
<dbReference type="PROSITE" id="PS50089">
    <property type="entry name" value="ZF_RING_2"/>
    <property type="match status" value="1"/>
</dbReference>
<evidence type="ECO:0000256" key="4">
    <source>
        <dbReference type="ARBA" id="ARBA00022833"/>
    </source>
</evidence>
<evidence type="ECO:0000259" key="8">
    <source>
        <dbReference type="PROSITE" id="PS50089"/>
    </source>
</evidence>
<dbReference type="SUPFAM" id="SSF68906">
    <property type="entry name" value="SAP domain"/>
    <property type="match status" value="1"/>
</dbReference>
<dbReference type="Gene3D" id="3.30.160.60">
    <property type="entry name" value="Classic Zinc Finger"/>
    <property type="match status" value="1"/>
</dbReference>
<dbReference type="PROSITE" id="PS50119">
    <property type="entry name" value="ZF_BBOX"/>
    <property type="match status" value="1"/>
</dbReference>
<feature type="compositionally biased region" description="Acidic residues" evidence="7">
    <location>
        <begin position="223"/>
        <end position="242"/>
    </location>
</feature>
<comment type="similarity">
    <text evidence="5">Belongs to the SAP domain-containing ribonucleoprotein family.</text>
</comment>
<proteinExistence type="inferred from homology"/>
<dbReference type="GeneID" id="103128699"/>
<feature type="domain" description="B box-type" evidence="9">
    <location>
        <begin position="94"/>
        <end position="135"/>
    </location>
</feature>